<dbReference type="Gene3D" id="3.40.50.720">
    <property type="entry name" value="NAD(P)-binding Rossmann-like Domain"/>
    <property type="match status" value="1"/>
</dbReference>
<dbReference type="PANTHER" id="PTHR43580">
    <property type="entry name" value="OXIDOREDUCTASE GLYR1-RELATED"/>
    <property type="match status" value="1"/>
</dbReference>
<dbReference type="InterPro" id="IPR006115">
    <property type="entry name" value="6PGDH_NADP-bd"/>
</dbReference>
<dbReference type="STRING" id="1271860.SAMN05216174_107103"/>
<gene>
    <name evidence="5" type="ORF">SAMN05216174_107103</name>
</gene>
<dbReference type="EMBL" id="FMZZ01000007">
    <property type="protein sequence ID" value="SDD09627.1"/>
    <property type="molecule type" value="Genomic_DNA"/>
</dbReference>
<dbReference type="PIRSF" id="PIRSF000103">
    <property type="entry name" value="HIBADH"/>
    <property type="match status" value="1"/>
</dbReference>
<protein>
    <submittedName>
        <fullName evidence="5">3-hydroxyisobutyrate dehydrogenase</fullName>
    </submittedName>
</protein>
<evidence type="ECO:0000313" key="6">
    <source>
        <dbReference type="Proteomes" id="UP000199501"/>
    </source>
</evidence>
<dbReference type="Proteomes" id="UP000199501">
    <property type="component" value="Unassembled WGS sequence"/>
</dbReference>
<dbReference type="Pfam" id="PF03446">
    <property type="entry name" value="NAD_binding_2"/>
    <property type="match status" value="1"/>
</dbReference>
<dbReference type="GO" id="GO:0016491">
    <property type="term" value="F:oxidoreductase activity"/>
    <property type="evidence" value="ECO:0007669"/>
    <property type="project" value="UniProtKB-KW"/>
</dbReference>
<dbReference type="InterPro" id="IPR051265">
    <property type="entry name" value="HIBADH-related_NP60_sf"/>
</dbReference>
<feature type="domain" description="6-phosphogluconate dehydrogenase NADP-binding" evidence="3">
    <location>
        <begin position="9"/>
        <end position="159"/>
    </location>
</feature>
<evidence type="ECO:0000256" key="2">
    <source>
        <dbReference type="ARBA" id="ARBA00023002"/>
    </source>
</evidence>
<dbReference type="InterPro" id="IPR048666">
    <property type="entry name" value="RedAm-like_C"/>
</dbReference>
<evidence type="ECO:0000256" key="1">
    <source>
        <dbReference type="ARBA" id="ARBA00009080"/>
    </source>
</evidence>
<keyword evidence="2" id="KW-0560">Oxidoreductase</keyword>
<dbReference type="GO" id="GO:0050661">
    <property type="term" value="F:NADP binding"/>
    <property type="evidence" value="ECO:0007669"/>
    <property type="project" value="InterPro"/>
</dbReference>
<dbReference type="AlphaFoldDB" id="A0A1G6S0C8"/>
<dbReference type="Pfam" id="PF21761">
    <property type="entry name" value="RedAm-like_C"/>
    <property type="match status" value="1"/>
</dbReference>
<dbReference type="OrthoDB" id="9135493at2"/>
<evidence type="ECO:0000313" key="5">
    <source>
        <dbReference type="EMBL" id="SDD09627.1"/>
    </source>
</evidence>
<dbReference type="InterPro" id="IPR015815">
    <property type="entry name" value="HIBADH-related"/>
</dbReference>
<dbReference type="RefSeq" id="WP_091451154.1">
    <property type="nucleotide sequence ID" value="NZ_FMZZ01000007.1"/>
</dbReference>
<dbReference type="PANTHER" id="PTHR43580:SF2">
    <property type="entry name" value="CYTOKINE-LIKE NUCLEAR FACTOR N-PAC"/>
    <property type="match status" value="1"/>
</dbReference>
<keyword evidence="6" id="KW-1185">Reference proteome</keyword>
<dbReference type="InterPro" id="IPR036291">
    <property type="entry name" value="NAD(P)-bd_dom_sf"/>
</dbReference>
<dbReference type="SUPFAM" id="SSF51735">
    <property type="entry name" value="NAD(P)-binding Rossmann-fold domains"/>
    <property type="match status" value="1"/>
</dbReference>
<sequence>MASTGKTDVTVIGLGDMGKALAEAFLAAGHSTTVWNRTASKADDLVAKGAHRADSVADAVRASEAVVICVLDYRAVKDVFEQAGDALDGSVVFNITNGLPAEAKEAAALAKEKGCAYIDGGIMAVPPMIGKPGAFVLYSGESQAVFEDNKPLLEVLGDARFTGTDPGHASLLDLALNGAMYGMLGGAVHAMAVVGSEGIGAQDFSTSLLIPYLTGIMGIVPHFAKQIDTGEYTVDVAATLAMQQVGFRNIRQASVDQGISSALLDPMQDLMDKRVAAGFGSDDFSGVYEALKLEG</sequence>
<name>A0A1G6S0C8_9PSEU</name>
<feature type="domain" description="NADPH-dependent reductive aminase-like C-terminal" evidence="4">
    <location>
        <begin position="165"/>
        <end position="292"/>
    </location>
</feature>
<accession>A0A1G6S0C8</accession>
<dbReference type="Gene3D" id="1.10.1040.10">
    <property type="entry name" value="N-(1-d-carboxylethyl)-l-norvaline Dehydrogenase, domain 2"/>
    <property type="match status" value="1"/>
</dbReference>
<dbReference type="InterPro" id="IPR013328">
    <property type="entry name" value="6PGD_dom2"/>
</dbReference>
<organism evidence="5 6">
    <name type="scientific">Actinokineospora iranica</name>
    <dbReference type="NCBI Taxonomy" id="1271860"/>
    <lineage>
        <taxon>Bacteria</taxon>
        <taxon>Bacillati</taxon>
        <taxon>Actinomycetota</taxon>
        <taxon>Actinomycetes</taxon>
        <taxon>Pseudonocardiales</taxon>
        <taxon>Pseudonocardiaceae</taxon>
        <taxon>Actinokineospora</taxon>
    </lineage>
</organism>
<comment type="similarity">
    <text evidence="1">Belongs to the HIBADH-related family.</text>
</comment>
<evidence type="ECO:0000259" key="4">
    <source>
        <dbReference type="Pfam" id="PF21761"/>
    </source>
</evidence>
<reference evidence="6" key="1">
    <citation type="submission" date="2016-10" db="EMBL/GenBank/DDBJ databases">
        <authorList>
            <person name="Varghese N."/>
            <person name="Submissions S."/>
        </authorList>
    </citation>
    <scope>NUCLEOTIDE SEQUENCE [LARGE SCALE GENOMIC DNA]</scope>
    <source>
        <strain evidence="6">IBRC-M 10403</strain>
    </source>
</reference>
<evidence type="ECO:0000259" key="3">
    <source>
        <dbReference type="Pfam" id="PF03446"/>
    </source>
</evidence>
<proteinExistence type="inferred from homology"/>